<gene>
    <name evidence="9" type="ORF">KDW_35220</name>
</gene>
<keyword evidence="6 8" id="KW-0472">Membrane</keyword>
<feature type="transmembrane region" description="Helical" evidence="8">
    <location>
        <begin position="332"/>
        <end position="350"/>
    </location>
</feature>
<feature type="transmembrane region" description="Helical" evidence="8">
    <location>
        <begin position="299"/>
        <end position="320"/>
    </location>
</feature>
<reference evidence="9 10" key="1">
    <citation type="submission" date="2019-10" db="EMBL/GenBank/DDBJ databases">
        <title>Dictyobacter vulcani sp. nov., within the class Ktedonobacteria, isolated from soil of volcanic Mt. Zao.</title>
        <authorList>
            <person name="Zheng Y."/>
            <person name="Wang C.M."/>
            <person name="Sakai Y."/>
            <person name="Abe K."/>
            <person name="Yokota A."/>
            <person name="Yabe S."/>
        </authorList>
    </citation>
    <scope>NUCLEOTIDE SEQUENCE [LARGE SCALE GENOMIC DNA]</scope>
    <source>
        <strain evidence="9 10">W12</strain>
    </source>
</reference>
<feature type="compositionally biased region" description="Polar residues" evidence="7">
    <location>
        <begin position="1"/>
        <end position="15"/>
    </location>
</feature>
<protein>
    <recommendedName>
        <fullName evidence="11">Polysulfide reductase</fullName>
    </recommendedName>
</protein>
<keyword evidence="10" id="KW-1185">Reference proteome</keyword>
<dbReference type="PANTHER" id="PTHR34856">
    <property type="entry name" value="PROTEIN NRFD"/>
    <property type="match status" value="1"/>
</dbReference>
<evidence type="ECO:0000256" key="2">
    <source>
        <dbReference type="ARBA" id="ARBA00008929"/>
    </source>
</evidence>
<keyword evidence="3" id="KW-1003">Cell membrane</keyword>
<dbReference type="Gene3D" id="1.20.1630.10">
    <property type="entry name" value="Formate dehydrogenase/DMSO reductase domain"/>
    <property type="match status" value="1"/>
</dbReference>
<comment type="subcellular location">
    <subcellularLocation>
        <location evidence="1">Cell membrane</location>
        <topology evidence="1">Multi-pass membrane protein</topology>
    </subcellularLocation>
</comment>
<dbReference type="GO" id="GO:0005886">
    <property type="term" value="C:plasma membrane"/>
    <property type="evidence" value="ECO:0007669"/>
    <property type="project" value="UniProtKB-SubCell"/>
</dbReference>
<sequence>MDNTRVSETSSSTLPVNKERENKWPTSSQLPQPTLLETLAVWTTGYRPDPVRELQEKSYYDYPALKAPVWSWEIIWYFFMGGLAGGCYVLATIASLFGAKEDRIVARVGYYASLLALLPCPPLLIKDLGQPKKFLNMMRVFKVKSPMSMGVWGLLTFSMFSALTAVIQAARDGLLGKWWGAKLLARLPQRALAVPGSIFAIFLSGYTGVLLAATSIAVWSRSRMLGALFVSSAFSTSTALISCILRIVGAPVKTLHKLERIEWVNMLIELVNLLAFLRITGRAARALVGTGPREKGPTFWSMMFGSGLVLPWLLQTWLLFKKQPVSPRKKKRGGLGLIVSLLVLLGGYFLRKTVVEAGHVSSADARTSLWNARR</sequence>
<feature type="region of interest" description="Disordered" evidence="7">
    <location>
        <begin position="1"/>
        <end position="28"/>
    </location>
</feature>
<dbReference type="InterPro" id="IPR005614">
    <property type="entry name" value="NrfD-like"/>
</dbReference>
<dbReference type="PANTHER" id="PTHR34856:SF2">
    <property type="entry name" value="PROTEIN NRFD"/>
    <property type="match status" value="1"/>
</dbReference>
<dbReference type="EMBL" id="BKZW01000001">
    <property type="protein sequence ID" value="GER89360.1"/>
    <property type="molecule type" value="Genomic_DNA"/>
</dbReference>
<feature type="transmembrane region" description="Helical" evidence="8">
    <location>
        <begin position="225"/>
        <end position="249"/>
    </location>
</feature>
<dbReference type="Pfam" id="PF03916">
    <property type="entry name" value="NrfD"/>
    <property type="match status" value="1"/>
</dbReference>
<organism evidence="9 10">
    <name type="scientific">Dictyobacter vulcani</name>
    <dbReference type="NCBI Taxonomy" id="2607529"/>
    <lineage>
        <taxon>Bacteria</taxon>
        <taxon>Bacillati</taxon>
        <taxon>Chloroflexota</taxon>
        <taxon>Ktedonobacteria</taxon>
        <taxon>Ktedonobacterales</taxon>
        <taxon>Dictyobacteraceae</taxon>
        <taxon>Dictyobacter</taxon>
    </lineage>
</organism>
<accession>A0A5J4KSE0</accession>
<evidence type="ECO:0000256" key="7">
    <source>
        <dbReference type="SAM" id="MobiDB-lite"/>
    </source>
</evidence>
<evidence type="ECO:0000313" key="9">
    <source>
        <dbReference type="EMBL" id="GER89360.1"/>
    </source>
</evidence>
<evidence type="ECO:0000256" key="6">
    <source>
        <dbReference type="ARBA" id="ARBA00023136"/>
    </source>
</evidence>
<evidence type="ECO:0000256" key="5">
    <source>
        <dbReference type="ARBA" id="ARBA00022989"/>
    </source>
</evidence>
<proteinExistence type="inferred from homology"/>
<feature type="transmembrane region" description="Helical" evidence="8">
    <location>
        <begin position="191"/>
        <end position="219"/>
    </location>
</feature>
<evidence type="ECO:0008006" key="11">
    <source>
        <dbReference type="Google" id="ProtNLM"/>
    </source>
</evidence>
<feature type="transmembrane region" description="Helical" evidence="8">
    <location>
        <begin position="74"/>
        <end position="97"/>
    </location>
</feature>
<dbReference type="InterPro" id="IPR052049">
    <property type="entry name" value="Electron_transfer_protein"/>
</dbReference>
<evidence type="ECO:0000256" key="4">
    <source>
        <dbReference type="ARBA" id="ARBA00022692"/>
    </source>
</evidence>
<evidence type="ECO:0000256" key="8">
    <source>
        <dbReference type="SAM" id="Phobius"/>
    </source>
</evidence>
<evidence type="ECO:0000256" key="3">
    <source>
        <dbReference type="ARBA" id="ARBA00022475"/>
    </source>
</evidence>
<evidence type="ECO:0000256" key="1">
    <source>
        <dbReference type="ARBA" id="ARBA00004651"/>
    </source>
</evidence>
<dbReference type="Proteomes" id="UP000326912">
    <property type="component" value="Unassembled WGS sequence"/>
</dbReference>
<keyword evidence="4 8" id="KW-0812">Transmembrane</keyword>
<comment type="caution">
    <text evidence="9">The sequence shown here is derived from an EMBL/GenBank/DDBJ whole genome shotgun (WGS) entry which is preliminary data.</text>
</comment>
<evidence type="ECO:0000313" key="10">
    <source>
        <dbReference type="Proteomes" id="UP000326912"/>
    </source>
</evidence>
<feature type="transmembrane region" description="Helical" evidence="8">
    <location>
        <begin position="149"/>
        <end position="170"/>
    </location>
</feature>
<name>A0A5J4KSE0_9CHLR</name>
<keyword evidence="5 8" id="KW-1133">Transmembrane helix</keyword>
<comment type="similarity">
    <text evidence="2">Belongs to the NrfD family.</text>
</comment>
<dbReference type="AlphaFoldDB" id="A0A5J4KSE0"/>
<dbReference type="RefSeq" id="WP_151757127.1">
    <property type="nucleotide sequence ID" value="NZ_BKZW01000001.1"/>
</dbReference>